<dbReference type="Pfam" id="PF24883">
    <property type="entry name" value="NPHP3_N"/>
    <property type="match status" value="1"/>
</dbReference>
<dbReference type="PANTHER" id="PTHR10039:SF16">
    <property type="entry name" value="GPI INOSITOL-DEACYLASE"/>
    <property type="match status" value="1"/>
</dbReference>
<name>U7Q5X7_SPOS1</name>
<dbReference type="STRING" id="1391915.U7Q5X7"/>
<dbReference type="SUPFAM" id="SSF52540">
    <property type="entry name" value="P-loop containing nucleoside triphosphate hydrolases"/>
    <property type="match status" value="1"/>
</dbReference>
<proteinExistence type="predicted"/>
<dbReference type="PANTHER" id="PTHR10039">
    <property type="entry name" value="AMELOGENIN"/>
    <property type="match status" value="1"/>
</dbReference>
<dbReference type="HOGENOM" id="CLU_022887_0_0_1"/>
<dbReference type="EMBL" id="KI440842">
    <property type="protein sequence ID" value="ERT02395.1"/>
    <property type="molecule type" value="Genomic_DNA"/>
</dbReference>
<dbReference type="Proteomes" id="UP000018087">
    <property type="component" value="Unassembled WGS sequence"/>
</dbReference>
<keyword evidence="2" id="KW-0175">Coiled coil</keyword>
<dbReference type="InterPro" id="IPR056884">
    <property type="entry name" value="NPHP3-like_N"/>
</dbReference>
<keyword evidence="1" id="KW-0677">Repeat</keyword>
<evidence type="ECO:0000256" key="1">
    <source>
        <dbReference type="ARBA" id="ARBA00022737"/>
    </source>
</evidence>
<evidence type="ECO:0000256" key="2">
    <source>
        <dbReference type="SAM" id="Coils"/>
    </source>
</evidence>
<keyword evidence="5" id="KW-1185">Reference proteome</keyword>
<dbReference type="AlphaFoldDB" id="U7Q5X7"/>
<gene>
    <name evidence="4" type="ORF">HMPREF1624_00693</name>
</gene>
<evidence type="ECO:0000259" key="3">
    <source>
        <dbReference type="Pfam" id="PF24883"/>
    </source>
</evidence>
<dbReference type="Gene3D" id="3.40.50.300">
    <property type="entry name" value="P-loop containing nucleotide triphosphate hydrolases"/>
    <property type="match status" value="1"/>
</dbReference>
<dbReference type="InterPro" id="IPR027417">
    <property type="entry name" value="P-loop_NTPase"/>
</dbReference>
<reference evidence="5" key="1">
    <citation type="journal article" date="2014" name="Genome Announc.">
        <title>Genome sequence of the pathogenic fungus Sporothrix schenckii (ATCC 58251).</title>
        <authorList>
            <person name="Cuomo C.A."/>
            <person name="Rodriguez-Del Valle N."/>
            <person name="Perez-Sanchez L."/>
            <person name="Abouelleil A."/>
            <person name="Goldberg J."/>
            <person name="Young S."/>
            <person name="Zeng Q."/>
            <person name="Birren B.W."/>
        </authorList>
    </citation>
    <scope>NUCLEOTIDE SEQUENCE [LARGE SCALE GENOMIC DNA]</scope>
    <source>
        <strain evidence="5">ATCC 58251 / de Perez 2211183</strain>
    </source>
</reference>
<protein>
    <recommendedName>
        <fullName evidence="3">Nephrocystin 3-like N-terminal domain-containing protein</fullName>
    </recommendedName>
</protein>
<dbReference type="eggNOG" id="KOG4177">
    <property type="taxonomic scope" value="Eukaryota"/>
</dbReference>
<organism evidence="4 5">
    <name type="scientific">Sporothrix schenckii (strain ATCC 58251 / de Perez 2211183)</name>
    <name type="common">Rose-picker's disease fungus</name>
    <dbReference type="NCBI Taxonomy" id="1391915"/>
    <lineage>
        <taxon>Eukaryota</taxon>
        <taxon>Fungi</taxon>
        <taxon>Dikarya</taxon>
        <taxon>Ascomycota</taxon>
        <taxon>Pezizomycotina</taxon>
        <taxon>Sordariomycetes</taxon>
        <taxon>Sordariomycetidae</taxon>
        <taxon>Ophiostomatales</taxon>
        <taxon>Ophiostomataceae</taxon>
        <taxon>Sporothrix</taxon>
    </lineage>
</organism>
<feature type="domain" description="Nephrocystin 3-like N-terminal" evidence="3">
    <location>
        <begin position="172"/>
        <end position="343"/>
    </location>
</feature>
<dbReference type="OrthoDB" id="7464126at2759"/>
<evidence type="ECO:0000313" key="4">
    <source>
        <dbReference type="EMBL" id="ERT02395.1"/>
    </source>
</evidence>
<evidence type="ECO:0000313" key="5">
    <source>
        <dbReference type="Proteomes" id="UP000018087"/>
    </source>
</evidence>
<feature type="coiled-coil region" evidence="2">
    <location>
        <begin position="28"/>
        <end position="55"/>
    </location>
</feature>
<sequence length="488" mass="56085">MDAAASVIAVVQITEQILTLCYTYAKGVKDAPADIERLKRELKDLNAVLNGAEELLKGPHKEKLSTSQKLSTSLKECTAELETLSLKLVTKSGDLHQHWFSRSRLKWPLEKEEVNKTIESLHRHRANFNTSLTINQAFERIEDDERNRILDWMSPIQYGEHHDTVRDKRTPDTCEWLIQRETFRQWEDKNTALIMWLSGSPGTGKTFLTSRVIDRIQSRLDAGTKTKEGFAFFYCNRNEDIRRNPLSVFQSYARQLAAVAGQPKLVQKQLRSLWQESRTKAQKFGMESCKTQILASINLYDRTTLVLDALDECELASRIVVMDTIKLLLSRATKPLYVFVSSRPENHIRKFFHHMPNVEIQATDNSEDIKKFVHAEVVRHPNWHDMPTELRDDIERTILTQSQGMFQWAYLQINQILGLQTQAAIRNRLGKLPIGLKSTYDEIYNQISSGDDHDKAIADRAFMWVACAIKPLSDKAAEQLEILAFVGD</sequence>
<accession>U7Q5X7</accession>